<sequence length="213" mass="24345">MRYREGVFGMLMDRIATRQLAAAPFVRASNASRLELVESFLDIDAKSSVSLGQPWNMRTFKQPSRTTWQTWVRLDKRGIIDLREEGEMITMHIPSKEIRCRHHHHVWALTNAPVSTCNCKVEGRCVLSLVCMSNGLLPTYARLQTPCSPFGSDYRTRINESHHDLSTTTIHPSSSSSPTRHQALDSWRLRMVVPLRRRGLCFLPSVLCPRTVD</sequence>
<name>A0A194XWH8_MOLSC</name>
<gene>
    <name evidence="1" type="ORF">LY89DRAFT_11680</name>
</gene>
<dbReference type="AlphaFoldDB" id="A0A194XWH8"/>
<dbReference type="InParanoid" id="A0A194XWH8"/>
<dbReference type="GeneID" id="28814839"/>
<dbReference type="Proteomes" id="UP000070700">
    <property type="component" value="Unassembled WGS sequence"/>
</dbReference>
<organism evidence="1 2">
    <name type="scientific">Mollisia scopiformis</name>
    <name type="common">Conifer needle endophyte fungus</name>
    <name type="synonym">Phialocephala scopiformis</name>
    <dbReference type="NCBI Taxonomy" id="149040"/>
    <lineage>
        <taxon>Eukaryota</taxon>
        <taxon>Fungi</taxon>
        <taxon>Dikarya</taxon>
        <taxon>Ascomycota</taxon>
        <taxon>Pezizomycotina</taxon>
        <taxon>Leotiomycetes</taxon>
        <taxon>Helotiales</taxon>
        <taxon>Mollisiaceae</taxon>
        <taxon>Mollisia</taxon>
    </lineage>
</organism>
<protein>
    <submittedName>
        <fullName evidence="1">Uncharacterized protein</fullName>
    </submittedName>
</protein>
<reference evidence="1 2" key="1">
    <citation type="submission" date="2015-10" db="EMBL/GenBank/DDBJ databases">
        <title>Full genome of DAOMC 229536 Phialocephala scopiformis, a fungal endophyte of spruce producing the potent anti-insectan compound rugulosin.</title>
        <authorList>
            <consortium name="DOE Joint Genome Institute"/>
            <person name="Walker A.K."/>
            <person name="Frasz S.L."/>
            <person name="Seifert K.A."/>
            <person name="Miller J.D."/>
            <person name="Mondo S.J."/>
            <person name="Labutti K."/>
            <person name="Lipzen A."/>
            <person name="Dockter R."/>
            <person name="Kennedy M."/>
            <person name="Grigoriev I.V."/>
            <person name="Spatafora J.W."/>
        </authorList>
    </citation>
    <scope>NUCLEOTIDE SEQUENCE [LARGE SCALE GENOMIC DNA]</scope>
    <source>
        <strain evidence="1 2">CBS 120377</strain>
    </source>
</reference>
<evidence type="ECO:0000313" key="1">
    <source>
        <dbReference type="EMBL" id="KUJ24082.1"/>
    </source>
</evidence>
<dbReference type="KEGG" id="psco:LY89DRAFT_11680"/>
<keyword evidence="2" id="KW-1185">Reference proteome</keyword>
<proteinExistence type="predicted"/>
<dbReference type="EMBL" id="KQ947404">
    <property type="protein sequence ID" value="KUJ24082.1"/>
    <property type="molecule type" value="Genomic_DNA"/>
</dbReference>
<accession>A0A194XWH8</accession>
<dbReference type="RefSeq" id="XP_018078437.1">
    <property type="nucleotide sequence ID" value="XM_018205113.1"/>
</dbReference>
<evidence type="ECO:0000313" key="2">
    <source>
        <dbReference type="Proteomes" id="UP000070700"/>
    </source>
</evidence>